<dbReference type="GO" id="GO:0003676">
    <property type="term" value="F:nucleic acid binding"/>
    <property type="evidence" value="ECO:0007669"/>
    <property type="project" value="InterPro"/>
</dbReference>
<feature type="compositionally biased region" description="Basic and acidic residues" evidence="2">
    <location>
        <begin position="684"/>
        <end position="698"/>
    </location>
</feature>
<sequence>MTRSHSEELTPYDLKIERTFHQRKSAIERAENSGETDPEEQFVIFEPTMEIMGAIERPMIEYSFSIADGTISSIVKPSVEANNFEIKPSIIQIIRLRICHSYYVILLKTGFSLCMLLDRESLYDAWEQFKSMLRKCPHHELPVWRQVQTFDNGVTLANRATIDAAAGGTIMKKLPSEAFNIIDEIATNLYSYGQERADKRPADIHSIDAVSALSAQMNAQMTALTHKMDSLGAAIWNGSPMGPCGACGQMGHLSQDCQQGPTRPHQPRQPPPQEPKSNLEDMFSKFIASTDTRLQNQDASIRNLDVQIGQLVSIVSGRREGQLSSDTEKNPREQVNAIFVRNERAIGDEPPKEQVEEAQAQKEEESQEKTKGSPLKLNLDAIPPYIPYLKRILKANLDKQFGNFLEIFKKIHVNIPLIDALSQMPSSAKFLKEVLSNKKRWEEGETVKLNEECSAILQNKLPPKLNDPGSFSIPCTIVNIDFDKILCDLGASVNLMPYSIFEKLGMHELTPSTITLQLADRSIKYPRGIVEDVLVKVEKFIIPVDFIVLDMAEDKNMPLILGRPFLATSRALIDVQKGQLTLRVNDEHVVFNVFKPMKYLHKKEHDIFAIDSINTFETDVKCEDSKGDYIKNSNGDNLQDMKEEHEEVPNFIDTGQEVKSKLQNELLLNGSTSNPKVKSPFEVSSDRKKASESKWDQSNRMKRWRNQVNVNVGFYKEHTKAWSESHMKKKKFKDGDKRHHKNKSPIKVNWQRLKHYIEEAPPPVEPSPRLPQITSISTN</sequence>
<proteinExistence type="predicted"/>
<dbReference type="InterPro" id="IPR001878">
    <property type="entry name" value="Znf_CCHC"/>
</dbReference>
<keyword evidence="1" id="KW-0862">Zinc</keyword>
<dbReference type="PANTHER" id="PTHR33067">
    <property type="entry name" value="RNA-DIRECTED DNA POLYMERASE-RELATED"/>
    <property type="match status" value="1"/>
</dbReference>
<feature type="domain" description="CCHC-type" evidence="3">
    <location>
        <begin position="244"/>
        <end position="259"/>
    </location>
</feature>
<feature type="region of interest" description="Disordered" evidence="2">
    <location>
        <begin position="668"/>
        <end position="698"/>
    </location>
</feature>
<dbReference type="PANTHER" id="PTHR33067:SF9">
    <property type="entry name" value="RNA-DIRECTED DNA POLYMERASE"/>
    <property type="match status" value="1"/>
</dbReference>
<dbReference type="InterPro" id="IPR021109">
    <property type="entry name" value="Peptidase_aspartic_dom_sf"/>
</dbReference>
<reference evidence="4" key="1">
    <citation type="submission" date="2020-06" db="EMBL/GenBank/DDBJ databases">
        <authorList>
            <person name="Li T."/>
            <person name="Hu X."/>
            <person name="Zhang T."/>
            <person name="Song X."/>
            <person name="Zhang H."/>
            <person name="Dai N."/>
            <person name="Sheng W."/>
            <person name="Hou X."/>
            <person name="Wei L."/>
        </authorList>
    </citation>
    <scope>NUCLEOTIDE SEQUENCE</scope>
    <source>
        <strain evidence="4">KEN1</strain>
        <tissue evidence="4">Leaf</tissue>
    </source>
</reference>
<evidence type="ECO:0000259" key="3">
    <source>
        <dbReference type="PROSITE" id="PS50158"/>
    </source>
</evidence>
<dbReference type="CDD" id="cd00303">
    <property type="entry name" value="retropepsin_like"/>
    <property type="match status" value="1"/>
</dbReference>
<evidence type="ECO:0000313" key="4">
    <source>
        <dbReference type="EMBL" id="KAL0386406.1"/>
    </source>
</evidence>
<dbReference type="GO" id="GO:0008270">
    <property type="term" value="F:zinc ion binding"/>
    <property type="evidence" value="ECO:0007669"/>
    <property type="project" value="UniProtKB-KW"/>
</dbReference>
<dbReference type="PROSITE" id="PS50158">
    <property type="entry name" value="ZF_CCHC"/>
    <property type="match status" value="1"/>
</dbReference>
<gene>
    <name evidence="4" type="ORF">Slati_4547500</name>
</gene>
<feature type="compositionally biased region" description="Pro residues" evidence="2">
    <location>
        <begin position="760"/>
        <end position="769"/>
    </location>
</feature>
<dbReference type="AlphaFoldDB" id="A0AAW2S1N1"/>
<keyword evidence="1" id="KW-0479">Metal-binding</keyword>
<feature type="region of interest" description="Disordered" evidence="2">
    <location>
        <begin position="726"/>
        <end position="779"/>
    </location>
</feature>
<feature type="compositionally biased region" description="Basic residues" evidence="2">
    <location>
        <begin position="727"/>
        <end position="744"/>
    </location>
</feature>
<evidence type="ECO:0000256" key="1">
    <source>
        <dbReference type="PROSITE-ProRule" id="PRU00047"/>
    </source>
</evidence>
<protein>
    <recommendedName>
        <fullName evidence="3">CCHC-type domain-containing protein</fullName>
    </recommendedName>
</protein>
<reference evidence="4" key="2">
    <citation type="journal article" date="2024" name="Plant">
        <title>Genomic evolution and insights into agronomic trait innovations of Sesamum species.</title>
        <authorList>
            <person name="Miao H."/>
            <person name="Wang L."/>
            <person name="Qu L."/>
            <person name="Liu H."/>
            <person name="Sun Y."/>
            <person name="Le M."/>
            <person name="Wang Q."/>
            <person name="Wei S."/>
            <person name="Zheng Y."/>
            <person name="Lin W."/>
            <person name="Duan Y."/>
            <person name="Cao H."/>
            <person name="Xiong S."/>
            <person name="Wang X."/>
            <person name="Wei L."/>
            <person name="Li C."/>
            <person name="Ma Q."/>
            <person name="Ju M."/>
            <person name="Zhao R."/>
            <person name="Li G."/>
            <person name="Mu C."/>
            <person name="Tian Q."/>
            <person name="Mei H."/>
            <person name="Zhang T."/>
            <person name="Gao T."/>
            <person name="Zhang H."/>
        </authorList>
    </citation>
    <scope>NUCLEOTIDE SEQUENCE</scope>
    <source>
        <strain evidence="4">KEN1</strain>
    </source>
</reference>
<name>A0AAW2S1N1_9LAMI</name>
<feature type="compositionally biased region" description="Basic and acidic residues" evidence="2">
    <location>
        <begin position="343"/>
        <end position="371"/>
    </location>
</feature>
<organism evidence="4">
    <name type="scientific">Sesamum latifolium</name>
    <dbReference type="NCBI Taxonomy" id="2727402"/>
    <lineage>
        <taxon>Eukaryota</taxon>
        <taxon>Viridiplantae</taxon>
        <taxon>Streptophyta</taxon>
        <taxon>Embryophyta</taxon>
        <taxon>Tracheophyta</taxon>
        <taxon>Spermatophyta</taxon>
        <taxon>Magnoliopsida</taxon>
        <taxon>eudicotyledons</taxon>
        <taxon>Gunneridae</taxon>
        <taxon>Pentapetalae</taxon>
        <taxon>asterids</taxon>
        <taxon>lamiids</taxon>
        <taxon>Lamiales</taxon>
        <taxon>Pedaliaceae</taxon>
        <taxon>Sesamum</taxon>
    </lineage>
</organism>
<accession>A0AAW2S1N1</accession>
<feature type="region of interest" description="Disordered" evidence="2">
    <location>
        <begin position="343"/>
        <end position="374"/>
    </location>
</feature>
<comment type="caution">
    <text evidence="4">The sequence shown here is derived from an EMBL/GenBank/DDBJ whole genome shotgun (WGS) entry which is preliminary data.</text>
</comment>
<keyword evidence="1" id="KW-0863">Zinc-finger</keyword>
<dbReference type="Gene3D" id="2.40.70.10">
    <property type="entry name" value="Acid Proteases"/>
    <property type="match status" value="1"/>
</dbReference>
<evidence type="ECO:0000256" key="2">
    <source>
        <dbReference type="SAM" id="MobiDB-lite"/>
    </source>
</evidence>
<feature type="region of interest" description="Disordered" evidence="2">
    <location>
        <begin position="255"/>
        <end position="278"/>
    </location>
</feature>
<dbReference type="EMBL" id="JACGWN010000168">
    <property type="protein sequence ID" value="KAL0386406.1"/>
    <property type="molecule type" value="Genomic_DNA"/>
</dbReference>